<organism evidence="4 5">
    <name type="scientific">Penicillium oxalicum (strain 114-2 / CGMCC 5302)</name>
    <name type="common">Penicillium decumbens</name>
    <dbReference type="NCBI Taxonomy" id="933388"/>
    <lineage>
        <taxon>Eukaryota</taxon>
        <taxon>Fungi</taxon>
        <taxon>Dikarya</taxon>
        <taxon>Ascomycota</taxon>
        <taxon>Pezizomycotina</taxon>
        <taxon>Eurotiomycetes</taxon>
        <taxon>Eurotiomycetidae</taxon>
        <taxon>Eurotiales</taxon>
        <taxon>Aspergillaceae</taxon>
        <taxon>Penicillium</taxon>
    </lineage>
</organism>
<keyword evidence="5" id="KW-1185">Reference proteome</keyword>
<evidence type="ECO:0000256" key="1">
    <source>
        <dbReference type="ARBA" id="ARBA00007818"/>
    </source>
</evidence>
<dbReference type="STRING" id="933388.S8B1K2"/>
<dbReference type="Proteomes" id="UP000019376">
    <property type="component" value="Unassembled WGS sequence"/>
</dbReference>
<evidence type="ECO:0008006" key="6">
    <source>
        <dbReference type="Google" id="ProtNLM"/>
    </source>
</evidence>
<dbReference type="eggNOG" id="KOG1296">
    <property type="taxonomic scope" value="Eukaryota"/>
</dbReference>
<keyword evidence="2" id="KW-0479">Metal-binding</keyword>
<dbReference type="SUPFAM" id="SSF141678">
    <property type="entry name" value="MAL13P1.257-like"/>
    <property type="match status" value="1"/>
</dbReference>
<dbReference type="InterPro" id="IPR008584">
    <property type="entry name" value="CXXC_Zn-binding_euk"/>
</dbReference>
<dbReference type="Pfam" id="PF05907">
    <property type="entry name" value="CXXC_Zn-b_euk"/>
    <property type="match status" value="1"/>
</dbReference>
<name>S8B1K2_PENO1</name>
<comment type="similarity">
    <text evidence="1">Belongs to the UPF0587 family.</text>
</comment>
<dbReference type="GO" id="GO:0008270">
    <property type="term" value="F:zinc ion binding"/>
    <property type="evidence" value="ECO:0007669"/>
    <property type="project" value="TreeGrafter"/>
</dbReference>
<evidence type="ECO:0000313" key="5">
    <source>
        <dbReference type="Proteomes" id="UP000019376"/>
    </source>
</evidence>
<dbReference type="PANTHER" id="PTHR12857:SF0">
    <property type="entry name" value="CXXC MOTIF CONTAINING ZINC BINDING PROTEIN"/>
    <property type="match status" value="1"/>
</dbReference>
<dbReference type="OrthoDB" id="10248838at2759"/>
<evidence type="ECO:0000256" key="2">
    <source>
        <dbReference type="ARBA" id="ARBA00022723"/>
    </source>
</evidence>
<sequence length="161" mass="18306">MLTLSLTAELEGVTGLKPTDTEENPYYFTFKVQCTGCRETHPKWVTFNRFEKLEIPGSRGEANFVWKCRLCSKAHSASITAGPHAYEAEEKKKKGRTIIELDCRGLEFVEFKADGEWEAQGAESSTSFTGIDLSEGEWYDYDEKTSEEVSIKEVKWSIERA</sequence>
<evidence type="ECO:0000313" key="4">
    <source>
        <dbReference type="EMBL" id="EPS32693.1"/>
    </source>
</evidence>
<dbReference type="PANTHER" id="PTHR12857">
    <property type="entry name" value="CXXC MOTIF CONTAINING ZINC BINDING PROTEIN"/>
    <property type="match status" value="1"/>
</dbReference>
<keyword evidence="3" id="KW-0862">Zinc</keyword>
<reference evidence="4 5" key="1">
    <citation type="journal article" date="2013" name="PLoS ONE">
        <title>Genomic and secretomic analyses reveal unique features of the lignocellulolytic enzyme system of Penicillium decumbens.</title>
        <authorList>
            <person name="Liu G."/>
            <person name="Zhang L."/>
            <person name="Wei X."/>
            <person name="Zou G."/>
            <person name="Qin Y."/>
            <person name="Ma L."/>
            <person name="Li J."/>
            <person name="Zheng H."/>
            <person name="Wang S."/>
            <person name="Wang C."/>
            <person name="Xun L."/>
            <person name="Zhao G.-P."/>
            <person name="Zhou Z."/>
            <person name="Qu Y."/>
        </authorList>
    </citation>
    <scope>NUCLEOTIDE SEQUENCE [LARGE SCALE GENOMIC DNA]</scope>
    <source>
        <strain evidence="5">114-2 / CGMCC 5302</strain>
    </source>
</reference>
<dbReference type="EMBL" id="KB644414">
    <property type="protein sequence ID" value="EPS32693.1"/>
    <property type="molecule type" value="Genomic_DNA"/>
</dbReference>
<dbReference type="PhylomeDB" id="S8B1K2"/>
<gene>
    <name evidence="4" type="ORF">PDE_07653</name>
</gene>
<dbReference type="HOGENOM" id="CLU_114688_0_0_1"/>
<evidence type="ECO:0000256" key="3">
    <source>
        <dbReference type="ARBA" id="ARBA00022833"/>
    </source>
</evidence>
<dbReference type="AlphaFoldDB" id="S8B1K2"/>
<proteinExistence type="inferred from homology"/>
<accession>S8B1K2</accession>
<protein>
    <recommendedName>
        <fullName evidence="6">DUF866 domain-containing protein</fullName>
    </recommendedName>
</protein>